<dbReference type="SMART" id="SM00225">
    <property type="entry name" value="BTB"/>
    <property type="match status" value="1"/>
</dbReference>
<dbReference type="OrthoDB" id="3357985at2759"/>
<gene>
    <name evidence="2" type="ORF">CERSUDRAFT_95392</name>
</gene>
<evidence type="ECO:0000313" key="3">
    <source>
        <dbReference type="Proteomes" id="UP000016930"/>
    </source>
</evidence>
<dbReference type="EMBL" id="KB445797">
    <property type="protein sequence ID" value="EMD37129.1"/>
    <property type="molecule type" value="Genomic_DNA"/>
</dbReference>
<proteinExistence type="predicted"/>
<dbReference type="STRING" id="914234.M2PLC1"/>
<dbReference type="Gene3D" id="3.30.710.10">
    <property type="entry name" value="Potassium Channel Kv1.1, Chain A"/>
    <property type="match status" value="1"/>
</dbReference>
<dbReference type="HOGENOM" id="CLU_052397_0_1_1"/>
<reference evidence="2 3" key="1">
    <citation type="journal article" date="2012" name="Proc. Natl. Acad. Sci. U.S.A.">
        <title>Comparative genomics of Ceriporiopsis subvermispora and Phanerochaete chrysosporium provide insight into selective ligninolysis.</title>
        <authorList>
            <person name="Fernandez-Fueyo E."/>
            <person name="Ruiz-Duenas F.J."/>
            <person name="Ferreira P."/>
            <person name="Floudas D."/>
            <person name="Hibbett D.S."/>
            <person name="Canessa P."/>
            <person name="Larrondo L.F."/>
            <person name="James T.Y."/>
            <person name="Seelenfreund D."/>
            <person name="Lobos S."/>
            <person name="Polanco R."/>
            <person name="Tello M."/>
            <person name="Honda Y."/>
            <person name="Watanabe T."/>
            <person name="Watanabe T."/>
            <person name="Ryu J.S."/>
            <person name="Kubicek C.P."/>
            <person name="Schmoll M."/>
            <person name="Gaskell J."/>
            <person name="Hammel K.E."/>
            <person name="St John F.J."/>
            <person name="Vanden Wymelenberg A."/>
            <person name="Sabat G."/>
            <person name="Splinter BonDurant S."/>
            <person name="Syed K."/>
            <person name="Yadav J.S."/>
            <person name="Doddapaneni H."/>
            <person name="Subramanian V."/>
            <person name="Lavin J.L."/>
            <person name="Oguiza J.A."/>
            <person name="Perez G."/>
            <person name="Pisabarro A.G."/>
            <person name="Ramirez L."/>
            <person name="Santoyo F."/>
            <person name="Master E."/>
            <person name="Coutinho P.M."/>
            <person name="Henrissat B."/>
            <person name="Lombard V."/>
            <person name="Magnuson J.K."/>
            <person name="Kuees U."/>
            <person name="Hori C."/>
            <person name="Igarashi K."/>
            <person name="Samejima M."/>
            <person name="Held B.W."/>
            <person name="Barry K.W."/>
            <person name="LaButti K.M."/>
            <person name="Lapidus A."/>
            <person name="Lindquist E.A."/>
            <person name="Lucas S.M."/>
            <person name="Riley R."/>
            <person name="Salamov A.A."/>
            <person name="Hoffmeister D."/>
            <person name="Schwenk D."/>
            <person name="Hadar Y."/>
            <person name="Yarden O."/>
            <person name="de Vries R.P."/>
            <person name="Wiebenga A."/>
            <person name="Stenlid J."/>
            <person name="Eastwood D."/>
            <person name="Grigoriev I.V."/>
            <person name="Berka R.M."/>
            <person name="Blanchette R.A."/>
            <person name="Kersten P."/>
            <person name="Martinez A.T."/>
            <person name="Vicuna R."/>
            <person name="Cullen D."/>
        </authorList>
    </citation>
    <scope>NUCLEOTIDE SEQUENCE [LARGE SCALE GENOMIC DNA]</scope>
    <source>
        <strain evidence="2 3">B</strain>
    </source>
</reference>
<keyword evidence="3" id="KW-1185">Reference proteome</keyword>
<dbReference type="InterPro" id="IPR000210">
    <property type="entry name" value="BTB/POZ_dom"/>
</dbReference>
<accession>M2PLC1</accession>
<dbReference type="PROSITE" id="PS50097">
    <property type="entry name" value="BTB"/>
    <property type="match status" value="1"/>
</dbReference>
<name>M2PLC1_CERS8</name>
<dbReference type="AlphaFoldDB" id="M2PLC1"/>
<protein>
    <recommendedName>
        <fullName evidence="1">BTB domain-containing protein</fullName>
    </recommendedName>
</protein>
<evidence type="ECO:0000259" key="1">
    <source>
        <dbReference type="PROSITE" id="PS50097"/>
    </source>
</evidence>
<dbReference type="InterPro" id="IPR011333">
    <property type="entry name" value="SKP1/BTB/POZ_sf"/>
</dbReference>
<dbReference type="Proteomes" id="UP000016930">
    <property type="component" value="Unassembled WGS sequence"/>
</dbReference>
<evidence type="ECO:0000313" key="2">
    <source>
        <dbReference type="EMBL" id="EMD37129.1"/>
    </source>
</evidence>
<feature type="domain" description="BTB" evidence="1">
    <location>
        <begin position="19"/>
        <end position="91"/>
    </location>
</feature>
<sequence length="275" mass="30525">MSSTESPQTVTAPFDSPKADVVVRSSDGVDFPIRMFFLTAASAVFEGMFSLPQPAKATSSRRLPVVEFAEHSKTLDIILRLCYPIDVTLLDDFIDHARSVIVAVRKLQNDGVTKQAPLRIYAIACALNMEDLTRSAAKMTLLYDQADFPHSPELRDITGAAYSRLLQYHRECSRVACASIAAPGYGRTCAMFFCGTHVHDGQSSETYLALLANILTKTPNGDAAFEPSLWEQTILKAIRCQRCKERVYTEIGELSKYLKARIDEGTSKIELVFEQ</sequence>
<organism evidence="2 3">
    <name type="scientific">Ceriporiopsis subvermispora (strain B)</name>
    <name type="common">White-rot fungus</name>
    <name type="synonym">Gelatoporia subvermispora</name>
    <dbReference type="NCBI Taxonomy" id="914234"/>
    <lineage>
        <taxon>Eukaryota</taxon>
        <taxon>Fungi</taxon>
        <taxon>Dikarya</taxon>
        <taxon>Basidiomycota</taxon>
        <taxon>Agaricomycotina</taxon>
        <taxon>Agaricomycetes</taxon>
        <taxon>Polyporales</taxon>
        <taxon>Gelatoporiaceae</taxon>
        <taxon>Gelatoporia</taxon>
    </lineage>
</organism>